<feature type="domain" description="HTH cro/C1-type" evidence="1">
    <location>
        <begin position="10"/>
        <end position="65"/>
    </location>
</feature>
<dbReference type="CDD" id="cd00093">
    <property type="entry name" value="HTH_XRE"/>
    <property type="match status" value="1"/>
</dbReference>
<reference evidence="2 3" key="1">
    <citation type="submission" date="2024-01" db="EMBL/GenBank/DDBJ databases">
        <title>Seven novel Bacillus-like species.</title>
        <authorList>
            <person name="Liu G."/>
        </authorList>
    </citation>
    <scope>NUCLEOTIDE SEQUENCE [LARGE SCALE GENOMIC DNA]</scope>
    <source>
        <strain evidence="2 3">FJAT-51614</strain>
    </source>
</reference>
<keyword evidence="3" id="KW-1185">Reference proteome</keyword>
<dbReference type="Proteomes" id="UP001364890">
    <property type="component" value="Unassembled WGS sequence"/>
</dbReference>
<organism evidence="2 3">
    <name type="scientific">Psychrobacillus mangrovi</name>
    <dbReference type="NCBI Taxonomy" id="3117745"/>
    <lineage>
        <taxon>Bacteria</taxon>
        <taxon>Bacillati</taxon>
        <taxon>Bacillota</taxon>
        <taxon>Bacilli</taxon>
        <taxon>Bacillales</taxon>
        <taxon>Bacillaceae</taxon>
        <taxon>Psychrobacillus</taxon>
    </lineage>
</organism>
<dbReference type="Pfam" id="PF01381">
    <property type="entry name" value="HTH_3"/>
    <property type="match status" value="1"/>
</dbReference>
<evidence type="ECO:0000259" key="1">
    <source>
        <dbReference type="PROSITE" id="PS50943"/>
    </source>
</evidence>
<evidence type="ECO:0000313" key="3">
    <source>
        <dbReference type="Proteomes" id="UP001364890"/>
    </source>
</evidence>
<dbReference type="InterPro" id="IPR010982">
    <property type="entry name" value="Lambda_DNA-bd_dom_sf"/>
</dbReference>
<sequence length="204" mass="23970">MNGIEFGKELKKIRGQVGYPSKPLSKKIGKAITYVSQLERGLIKNPDFDACVKLLKELSFPINKIEDFLYSFGIISEQRKEQEIQQNIINFELNERVKEEGNEDFIRYNYPWLFNDENAINSMQKKIEYLETIFNSMVENDFSRAETVLTNITDLTKSKTSFDFFCSLFQYNFFSITPEQRKELIKIIKSVNLDKNSIFDYEGE</sequence>
<proteinExistence type="predicted"/>
<dbReference type="PROSITE" id="PS50943">
    <property type="entry name" value="HTH_CROC1"/>
    <property type="match status" value="1"/>
</dbReference>
<protein>
    <submittedName>
        <fullName evidence="2">Helix-turn-helix transcriptional regulator</fullName>
    </submittedName>
</protein>
<dbReference type="RefSeq" id="WP_336498569.1">
    <property type="nucleotide sequence ID" value="NZ_JBAWSY010000014.1"/>
</dbReference>
<gene>
    <name evidence="2" type="ORF">WAX74_15360</name>
</gene>
<evidence type="ECO:0000313" key="2">
    <source>
        <dbReference type="EMBL" id="MEI4771000.1"/>
    </source>
</evidence>
<accession>A0ABU8F7N2</accession>
<dbReference type="SUPFAM" id="SSF47413">
    <property type="entry name" value="lambda repressor-like DNA-binding domains"/>
    <property type="match status" value="1"/>
</dbReference>
<name>A0ABU8F7N2_9BACI</name>
<comment type="caution">
    <text evidence="2">The sequence shown here is derived from an EMBL/GenBank/DDBJ whole genome shotgun (WGS) entry which is preliminary data.</text>
</comment>
<dbReference type="InterPro" id="IPR001387">
    <property type="entry name" value="Cro/C1-type_HTH"/>
</dbReference>
<dbReference type="EMBL" id="JBAWSY010000014">
    <property type="protein sequence ID" value="MEI4771000.1"/>
    <property type="molecule type" value="Genomic_DNA"/>
</dbReference>
<dbReference type="Gene3D" id="1.10.260.40">
    <property type="entry name" value="lambda repressor-like DNA-binding domains"/>
    <property type="match status" value="1"/>
</dbReference>